<keyword evidence="7" id="KW-1185">Reference proteome</keyword>
<dbReference type="OrthoDB" id="9810236at2"/>
<dbReference type="InterPro" id="IPR038257">
    <property type="entry name" value="CRISPR-assoc_Cas3_HD_sf"/>
</dbReference>
<dbReference type="SUPFAM" id="SSF109604">
    <property type="entry name" value="HD-domain/PDEase-like"/>
    <property type="match status" value="1"/>
</dbReference>
<evidence type="ECO:0000256" key="2">
    <source>
        <dbReference type="ARBA" id="ARBA00022801"/>
    </source>
</evidence>
<dbReference type="Gene3D" id="1.10.3210.30">
    <property type="match status" value="1"/>
</dbReference>
<reference evidence="6 7" key="1">
    <citation type="submission" date="2018-06" db="EMBL/GenBank/DDBJ databases">
        <title>Streptomyces reniochalinae sp. nov. and Streptomyces diacarnus sp. nov. from marine sponges.</title>
        <authorList>
            <person name="Li L."/>
        </authorList>
    </citation>
    <scope>NUCLEOTIDE SEQUENCE [LARGE SCALE GENOMIC DNA]</scope>
    <source>
        <strain evidence="6 7">LHW50302</strain>
    </source>
</reference>
<dbReference type="GO" id="GO:0051607">
    <property type="term" value="P:defense response to virus"/>
    <property type="evidence" value="ECO:0007669"/>
    <property type="project" value="UniProtKB-KW"/>
</dbReference>
<dbReference type="GO" id="GO:0004519">
    <property type="term" value="F:endonuclease activity"/>
    <property type="evidence" value="ECO:0007669"/>
    <property type="project" value="UniProtKB-KW"/>
</dbReference>
<feature type="region of interest" description="Disordered" evidence="4">
    <location>
        <begin position="155"/>
        <end position="187"/>
    </location>
</feature>
<dbReference type="AlphaFoldDB" id="A0A367E8W8"/>
<dbReference type="Proteomes" id="UP000253507">
    <property type="component" value="Unassembled WGS sequence"/>
</dbReference>
<name>A0A367E8W8_9ACTN</name>
<comment type="caution">
    <text evidence="6">The sequence shown here is derived from an EMBL/GenBank/DDBJ whole genome shotgun (WGS) entry which is preliminary data.</text>
</comment>
<evidence type="ECO:0000256" key="1">
    <source>
        <dbReference type="ARBA" id="ARBA00022723"/>
    </source>
</evidence>
<dbReference type="GO" id="GO:0016787">
    <property type="term" value="F:hydrolase activity"/>
    <property type="evidence" value="ECO:0007669"/>
    <property type="project" value="UniProtKB-KW"/>
</dbReference>
<keyword evidence="3" id="KW-0051">Antiviral defense</keyword>
<dbReference type="GO" id="GO:0046872">
    <property type="term" value="F:metal ion binding"/>
    <property type="evidence" value="ECO:0007669"/>
    <property type="project" value="UniProtKB-KW"/>
</dbReference>
<evidence type="ECO:0000313" key="7">
    <source>
        <dbReference type="Proteomes" id="UP000253507"/>
    </source>
</evidence>
<keyword evidence="1" id="KW-0479">Metal-binding</keyword>
<dbReference type="InterPro" id="IPR006483">
    <property type="entry name" value="CRISPR-assoc_Cas3_HD"/>
</dbReference>
<accession>A0A367E8W8</accession>
<keyword evidence="6" id="KW-0255">Endonuclease</keyword>
<dbReference type="EMBL" id="QOIM01000049">
    <property type="protein sequence ID" value="RCG13690.1"/>
    <property type="molecule type" value="Genomic_DNA"/>
</dbReference>
<organism evidence="6 7">
    <name type="scientific">Streptomyces reniochalinae</name>
    <dbReference type="NCBI Taxonomy" id="2250578"/>
    <lineage>
        <taxon>Bacteria</taxon>
        <taxon>Bacillati</taxon>
        <taxon>Actinomycetota</taxon>
        <taxon>Actinomycetes</taxon>
        <taxon>Kitasatosporales</taxon>
        <taxon>Streptomycetaceae</taxon>
        <taxon>Streptomyces</taxon>
    </lineage>
</organism>
<evidence type="ECO:0000256" key="4">
    <source>
        <dbReference type="SAM" id="MobiDB-lite"/>
    </source>
</evidence>
<keyword evidence="2" id="KW-0378">Hydrolase</keyword>
<evidence type="ECO:0000256" key="3">
    <source>
        <dbReference type="ARBA" id="ARBA00023118"/>
    </source>
</evidence>
<feature type="compositionally biased region" description="Basic residues" evidence="4">
    <location>
        <begin position="171"/>
        <end position="187"/>
    </location>
</feature>
<gene>
    <name evidence="6" type="ORF">DQ392_31725</name>
</gene>
<proteinExistence type="predicted"/>
<keyword evidence="6" id="KW-0540">Nuclease</keyword>
<dbReference type="CDD" id="cd09641">
    <property type="entry name" value="Cas3''_I"/>
    <property type="match status" value="1"/>
</dbReference>
<feature type="compositionally biased region" description="Polar residues" evidence="4">
    <location>
        <begin position="158"/>
        <end position="169"/>
    </location>
</feature>
<evidence type="ECO:0000259" key="5">
    <source>
        <dbReference type="Pfam" id="PF18019"/>
    </source>
</evidence>
<feature type="domain" description="HD Cas3-type" evidence="5">
    <location>
        <begin position="5"/>
        <end position="142"/>
    </location>
</feature>
<sequence>MLVPYPLVRHLLDAAAVASYLWDAYLSENQRRHIAVAFGSARDMDHARALTALCAGLHDIGKLSGFAFCDARGRAGLSDELLGDKGQIGAEARPHEVVGMESIPAVLEALGFEDEEVVEWLAQIVGDHHGQFTASMRTGPATRRTERVWVGLPGRGSGSRTVVPRSTSWGGRRHRSLGARARRQRVC</sequence>
<dbReference type="Pfam" id="PF18019">
    <property type="entry name" value="Cas3_HD"/>
    <property type="match status" value="1"/>
</dbReference>
<dbReference type="NCBIfam" id="TIGR01596">
    <property type="entry name" value="cas3_HD"/>
    <property type="match status" value="1"/>
</dbReference>
<evidence type="ECO:0000313" key="6">
    <source>
        <dbReference type="EMBL" id="RCG13690.1"/>
    </source>
</evidence>
<protein>
    <submittedName>
        <fullName evidence="6">CRISPR-associated endonuclease Cas3</fullName>
    </submittedName>
</protein>